<keyword evidence="2 7" id="KW-0813">Transport</keyword>
<comment type="similarity">
    <text evidence="7">Belongs to the binding-protein-dependent transport system permease family.</text>
</comment>
<dbReference type="GO" id="GO:0055085">
    <property type="term" value="P:transmembrane transport"/>
    <property type="evidence" value="ECO:0007669"/>
    <property type="project" value="InterPro"/>
</dbReference>
<keyword evidence="5 7" id="KW-1133">Transmembrane helix</keyword>
<gene>
    <name evidence="9" type="ORF">C7459_12157</name>
</gene>
<keyword evidence="3" id="KW-1003">Cell membrane</keyword>
<evidence type="ECO:0000313" key="10">
    <source>
        <dbReference type="Proteomes" id="UP000245634"/>
    </source>
</evidence>
<feature type="domain" description="ABC transmembrane type-1" evidence="8">
    <location>
        <begin position="84"/>
        <end position="300"/>
    </location>
</feature>
<keyword evidence="6 7" id="KW-0472">Membrane</keyword>
<keyword evidence="4 7" id="KW-0812">Transmembrane</keyword>
<sequence>MKAVVQPTETVTRMRPKARWRKRIQELLTATPFLVPSLFLFVLFFFYPLGKTIYLSFYLTNAKGVAKHYVGGSQYGELFTSADFLNSLWTTVVFVFLTVVPGILLALLLALLVEKPLRGMAFFRTLIVSPVTVSVATASTIGLLLFNPSISILTHGLSFFGVQDIAWLTDPFWAMIAVSLVTIWLGVGFHTILLLGGLQAIPTELLESATIDGAGYGKRLRHVVLPLLSPTLFFVLVVSVIGAFQSFGQINILTQGGPSRSTHVLVYSIYRDAFFNFQFGSASAQAIVLFVILLLLTILQFTVVERKVHYQ</sequence>
<proteinExistence type="inferred from homology"/>
<organism evidence="9 10">
    <name type="scientific">Tumebacillus permanentifrigoris</name>
    <dbReference type="NCBI Taxonomy" id="378543"/>
    <lineage>
        <taxon>Bacteria</taxon>
        <taxon>Bacillati</taxon>
        <taxon>Bacillota</taxon>
        <taxon>Bacilli</taxon>
        <taxon>Bacillales</taxon>
        <taxon>Alicyclobacillaceae</taxon>
        <taxon>Tumebacillus</taxon>
    </lineage>
</organism>
<dbReference type="Proteomes" id="UP000245634">
    <property type="component" value="Unassembled WGS sequence"/>
</dbReference>
<reference evidence="9 10" key="1">
    <citation type="submission" date="2018-05" db="EMBL/GenBank/DDBJ databases">
        <title>Genomic Encyclopedia of Type Strains, Phase IV (KMG-IV): sequencing the most valuable type-strain genomes for metagenomic binning, comparative biology and taxonomic classification.</title>
        <authorList>
            <person name="Goeker M."/>
        </authorList>
    </citation>
    <scope>NUCLEOTIDE SEQUENCE [LARGE SCALE GENOMIC DNA]</scope>
    <source>
        <strain evidence="9 10">DSM 18773</strain>
    </source>
</reference>
<protein>
    <submittedName>
        <fullName evidence="9">Carbohydrate ABC transporter membrane protein 1 (CUT1 family)</fullName>
    </submittedName>
</protein>
<dbReference type="AlphaFoldDB" id="A0A316D5E4"/>
<evidence type="ECO:0000259" key="8">
    <source>
        <dbReference type="PROSITE" id="PS50928"/>
    </source>
</evidence>
<feature type="transmembrane region" description="Helical" evidence="7">
    <location>
        <begin position="172"/>
        <end position="195"/>
    </location>
</feature>
<dbReference type="PROSITE" id="PS50928">
    <property type="entry name" value="ABC_TM1"/>
    <property type="match status" value="1"/>
</dbReference>
<dbReference type="CDD" id="cd06261">
    <property type="entry name" value="TM_PBP2"/>
    <property type="match status" value="1"/>
</dbReference>
<dbReference type="Gene3D" id="1.10.3720.10">
    <property type="entry name" value="MetI-like"/>
    <property type="match status" value="1"/>
</dbReference>
<feature type="transmembrane region" description="Helical" evidence="7">
    <location>
        <begin position="27"/>
        <end position="47"/>
    </location>
</feature>
<name>A0A316D5E4_9BACL</name>
<feature type="transmembrane region" description="Helical" evidence="7">
    <location>
        <begin position="88"/>
        <end position="113"/>
    </location>
</feature>
<dbReference type="PANTHER" id="PTHR30193">
    <property type="entry name" value="ABC TRANSPORTER PERMEASE PROTEIN"/>
    <property type="match status" value="1"/>
</dbReference>
<evidence type="ECO:0000256" key="1">
    <source>
        <dbReference type="ARBA" id="ARBA00004651"/>
    </source>
</evidence>
<dbReference type="PANTHER" id="PTHR30193:SF37">
    <property type="entry name" value="INNER MEMBRANE ABC TRANSPORTER PERMEASE PROTEIN YCJO"/>
    <property type="match status" value="1"/>
</dbReference>
<dbReference type="InterPro" id="IPR000515">
    <property type="entry name" value="MetI-like"/>
</dbReference>
<evidence type="ECO:0000313" key="9">
    <source>
        <dbReference type="EMBL" id="PWK05994.1"/>
    </source>
</evidence>
<evidence type="ECO:0000256" key="4">
    <source>
        <dbReference type="ARBA" id="ARBA00022692"/>
    </source>
</evidence>
<feature type="transmembrane region" description="Helical" evidence="7">
    <location>
        <begin position="125"/>
        <end position="146"/>
    </location>
</feature>
<dbReference type="InterPro" id="IPR035906">
    <property type="entry name" value="MetI-like_sf"/>
</dbReference>
<evidence type="ECO:0000256" key="5">
    <source>
        <dbReference type="ARBA" id="ARBA00022989"/>
    </source>
</evidence>
<comment type="caution">
    <text evidence="9">The sequence shown here is derived from an EMBL/GenBank/DDBJ whole genome shotgun (WGS) entry which is preliminary data.</text>
</comment>
<evidence type="ECO:0000256" key="2">
    <source>
        <dbReference type="ARBA" id="ARBA00022448"/>
    </source>
</evidence>
<dbReference type="SUPFAM" id="SSF161098">
    <property type="entry name" value="MetI-like"/>
    <property type="match status" value="1"/>
</dbReference>
<keyword evidence="10" id="KW-1185">Reference proteome</keyword>
<dbReference type="InterPro" id="IPR051393">
    <property type="entry name" value="ABC_transporter_permease"/>
</dbReference>
<accession>A0A316D5E4</accession>
<evidence type="ECO:0000256" key="6">
    <source>
        <dbReference type="ARBA" id="ARBA00023136"/>
    </source>
</evidence>
<dbReference type="RefSeq" id="WP_245884652.1">
    <property type="nucleotide sequence ID" value="NZ_QGGL01000021.1"/>
</dbReference>
<evidence type="ECO:0000256" key="3">
    <source>
        <dbReference type="ARBA" id="ARBA00022475"/>
    </source>
</evidence>
<comment type="subcellular location">
    <subcellularLocation>
        <location evidence="1 7">Cell membrane</location>
        <topology evidence="1 7">Multi-pass membrane protein</topology>
    </subcellularLocation>
</comment>
<dbReference type="EMBL" id="QGGL01000021">
    <property type="protein sequence ID" value="PWK05994.1"/>
    <property type="molecule type" value="Genomic_DNA"/>
</dbReference>
<dbReference type="GO" id="GO:0005886">
    <property type="term" value="C:plasma membrane"/>
    <property type="evidence" value="ECO:0007669"/>
    <property type="project" value="UniProtKB-SubCell"/>
</dbReference>
<dbReference type="Pfam" id="PF00528">
    <property type="entry name" value="BPD_transp_1"/>
    <property type="match status" value="1"/>
</dbReference>
<evidence type="ECO:0000256" key="7">
    <source>
        <dbReference type="RuleBase" id="RU363032"/>
    </source>
</evidence>
<feature type="transmembrane region" description="Helical" evidence="7">
    <location>
        <begin position="284"/>
        <end position="304"/>
    </location>
</feature>
<feature type="transmembrane region" description="Helical" evidence="7">
    <location>
        <begin position="223"/>
        <end position="244"/>
    </location>
</feature>